<dbReference type="GeneTree" id="ENSGT00940000163077"/>
<evidence type="ECO:0000256" key="8">
    <source>
        <dbReference type="ARBA" id="ARBA00023242"/>
    </source>
</evidence>
<protein>
    <submittedName>
        <fullName evidence="11">Neurogenin 3</fullName>
    </submittedName>
</protein>
<evidence type="ECO:0000259" key="10">
    <source>
        <dbReference type="PROSITE" id="PS50888"/>
    </source>
</evidence>
<keyword evidence="12" id="KW-1185">Reference proteome</keyword>
<dbReference type="GO" id="GO:0007423">
    <property type="term" value="P:sensory organ development"/>
    <property type="evidence" value="ECO:0007669"/>
    <property type="project" value="TreeGrafter"/>
</dbReference>
<dbReference type="GO" id="GO:0045944">
    <property type="term" value="P:positive regulation of transcription by RNA polymerase II"/>
    <property type="evidence" value="ECO:0007669"/>
    <property type="project" value="TreeGrafter"/>
</dbReference>
<name>A0A3Q2GC47_CYPVA</name>
<dbReference type="GO" id="GO:0070888">
    <property type="term" value="F:E-box binding"/>
    <property type="evidence" value="ECO:0007669"/>
    <property type="project" value="TreeGrafter"/>
</dbReference>
<dbReference type="Gene3D" id="4.10.280.10">
    <property type="entry name" value="Helix-loop-helix DNA-binding domain"/>
    <property type="match status" value="1"/>
</dbReference>
<keyword evidence="5" id="KW-0805">Transcription regulation</keyword>
<organism evidence="11 12">
    <name type="scientific">Cyprinodon variegatus</name>
    <name type="common">Sheepshead minnow</name>
    <dbReference type="NCBI Taxonomy" id="28743"/>
    <lineage>
        <taxon>Eukaryota</taxon>
        <taxon>Metazoa</taxon>
        <taxon>Chordata</taxon>
        <taxon>Craniata</taxon>
        <taxon>Vertebrata</taxon>
        <taxon>Euteleostomi</taxon>
        <taxon>Actinopterygii</taxon>
        <taxon>Neopterygii</taxon>
        <taxon>Teleostei</taxon>
        <taxon>Neoteleostei</taxon>
        <taxon>Acanthomorphata</taxon>
        <taxon>Ovalentaria</taxon>
        <taxon>Atherinomorphae</taxon>
        <taxon>Cyprinodontiformes</taxon>
        <taxon>Cyprinodontidae</taxon>
        <taxon>Cyprinodon</taxon>
    </lineage>
</organism>
<keyword evidence="3" id="KW-0221">Differentiation</keyword>
<evidence type="ECO:0000256" key="7">
    <source>
        <dbReference type="ARBA" id="ARBA00023163"/>
    </source>
</evidence>
<dbReference type="GO" id="GO:0061564">
    <property type="term" value="P:axon development"/>
    <property type="evidence" value="ECO:0007669"/>
    <property type="project" value="TreeGrafter"/>
</dbReference>
<sequence>MRIHPSLSAAHIQSLTPSATGEDGALSLHSIFTCLQEMDDREAPKPGGERIGQRGRRRMKANDRERHRMHNLNSALDALRNILPALPEDAKLTKIETLRFARNYIWALTETLRMEEHHPHCAAPELSSPGSVSSLERDSVSPTEYWCGAPAEELRWPWPPPHLASPLTSSPCDPLGISMKKKKKRNLSFFFFLKKNV</sequence>
<keyword evidence="2" id="KW-0217">Developmental protein</keyword>
<evidence type="ECO:0000256" key="4">
    <source>
        <dbReference type="ARBA" id="ARBA00022902"/>
    </source>
</evidence>
<keyword evidence="4" id="KW-0524">Neurogenesis</keyword>
<dbReference type="GO" id="GO:0005634">
    <property type="term" value="C:nucleus"/>
    <property type="evidence" value="ECO:0007669"/>
    <property type="project" value="TreeGrafter"/>
</dbReference>
<accession>A0A3Q2GC47</accession>
<dbReference type="Ensembl" id="ENSCVAT00000009065.1">
    <property type="protein sequence ID" value="ENSCVAP00000022525.1"/>
    <property type="gene ID" value="ENSCVAG00000005283.1"/>
</dbReference>
<evidence type="ECO:0000313" key="12">
    <source>
        <dbReference type="Proteomes" id="UP000265020"/>
    </source>
</evidence>
<reference evidence="11" key="2">
    <citation type="submission" date="2025-09" db="UniProtKB">
        <authorList>
            <consortium name="Ensembl"/>
        </authorList>
    </citation>
    <scope>IDENTIFICATION</scope>
</reference>
<dbReference type="PANTHER" id="PTHR19290:SF94">
    <property type="entry name" value="NEUROGENIN-3"/>
    <property type="match status" value="1"/>
</dbReference>
<evidence type="ECO:0000256" key="3">
    <source>
        <dbReference type="ARBA" id="ARBA00022782"/>
    </source>
</evidence>
<dbReference type="PANTHER" id="PTHR19290">
    <property type="entry name" value="BASIC HELIX-LOOP-HELIX PROTEIN NEUROGENIN-RELATED"/>
    <property type="match status" value="1"/>
</dbReference>
<dbReference type="SMART" id="SM00353">
    <property type="entry name" value="HLH"/>
    <property type="match status" value="1"/>
</dbReference>
<dbReference type="FunFam" id="4.10.280.10:FF:000006">
    <property type="entry name" value="Neurogenic differentiation factor"/>
    <property type="match status" value="1"/>
</dbReference>
<evidence type="ECO:0000256" key="1">
    <source>
        <dbReference type="ARBA" id="ARBA00011571"/>
    </source>
</evidence>
<keyword evidence="6" id="KW-0238">DNA-binding</keyword>
<dbReference type="InterPro" id="IPR036638">
    <property type="entry name" value="HLH_DNA-bd_sf"/>
</dbReference>
<dbReference type="Pfam" id="PF00010">
    <property type="entry name" value="HLH"/>
    <property type="match status" value="1"/>
</dbReference>
<evidence type="ECO:0000256" key="6">
    <source>
        <dbReference type="ARBA" id="ARBA00023125"/>
    </source>
</evidence>
<evidence type="ECO:0000256" key="9">
    <source>
        <dbReference type="SAM" id="MobiDB-lite"/>
    </source>
</evidence>
<dbReference type="InterPro" id="IPR011598">
    <property type="entry name" value="bHLH_dom"/>
</dbReference>
<proteinExistence type="predicted"/>
<evidence type="ECO:0000256" key="5">
    <source>
        <dbReference type="ARBA" id="ARBA00023015"/>
    </source>
</evidence>
<comment type="subunit">
    <text evidence="1">Efficient DNA binding requires dimerization with another bHLH protein.</text>
</comment>
<dbReference type="Proteomes" id="UP000265020">
    <property type="component" value="Unassembled WGS sequence"/>
</dbReference>
<feature type="compositionally biased region" description="Basic and acidic residues" evidence="9">
    <location>
        <begin position="41"/>
        <end position="52"/>
    </location>
</feature>
<dbReference type="AlphaFoldDB" id="A0A3Q2GC47"/>
<dbReference type="GO" id="GO:0046983">
    <property type="term" value="F:protein dimerization activity"/>
    <property type="evidence" value="ECO:0007669"/>
    <property type="project" value="InterPro"/>
</dbReference>
<dbReference type="GO" id="GO:0000981">
    <property type="term" value="F:DNA-binding transcription factor activity, RNA polymerase II-specific"/>
    <property type="evidence" value="ECO:0007669"/>
    <property type="project" value="TreeGrafter"/>
</dbReference>
<dbReference type="PROSITE" id="PS50888">
    <property type="entry name" value="BHLH"/>
    <property type="match status" value="1"/>
</dbReference>
<evidence type="ECO:0000256" key="2">
    <source>
        <dbReference type="ARBA" id="ARBA00022473"/>
    </source>
</evidence>
<feature type="region of interest" description="Disordered" evidence="9">
    <location>
        <begin position="39"/>
        <end position="64"/>
    </location>
</feature>
<keyword evidence="8" id="KW-0539">Nucleus</keyword>
<feature type="domain" description="BHLH" evidence="10">
    <location>
        <begin position="56"/>
        <end position="108"/>
    </location>
</feature>
<dbReference type="STRING" id="28743.ENSCVAP00000022525"/>
<reference evidence="11" key="1">
    <citation type="submission" date="2025-08" db="UniProtKB">
        <authorList>
            <consortium name="Ensembl"/>
        </authorList>
    </citation>
    <scope>IDENTIFICATION</scope>
</reference>
<keyword evidence="7" id="KW-0804">Transcription</keyword>
<dbReference type="SUPFAM" id="SSF47459">
    <property type="entry name" value="HLH, helix-loop-helix DNA-binding domain"/>
    <property type="match status" value="1"/>
</dbReference>
<dbReference type="InterPro" id="IPR050359">
    <property type="entry name" value="bHLH_transcription_factors"/>
</dbReference>
<evidence type="ECO:0000313" key="11">
    <source>
        <dbReference type="Ensembl" id="ENSCVAP00000022525.1"/>
    </source>
</evidence>